<protein>
    <submittedName>
        <fullName evidence="2">Uncharacterized protein</fullName>
    </submittedName>
</protein>
<dbReference type="RefSeq" id="WP_175152523.1">
    <property type="nucleotide sequence ID" value="NZ_CADIKK010000031.1"/>
</dbReference>
<dbReference type="Proteomes" id="UP000494365">
    <property type="component" value="Unassembled WGS sequence"/>
</dbReference>
<evidence type="ECO:0000313" key="3">
    <source>
        <dbReference type="Proteomes" id="UP000494365"/>
    </source>
</evidence>
<proteinExistence type="predicted"/>
<feature type="region of interest" description="Disordered" evidence="1">
    <location>
        <begin position="190"/>
        <end position="217"/>
    </location>
</feature>
<reference evidence="2 3" key="1">
    <citation type="submission" date="2020-04" db="EMBL/GenBank/DDBJ databases">
        <authorList>
            <person name="De Canck E."/>
        </authorList>
    </citation>
    <scope>NUCLEOTIDE SEQUENCE [LARGE SCALE GENOMIC DNA]</scope>
    <source>
        <strain evidence="2 3">LMG 28614</strain>
    </source>
</reference>
<feature type="compositionally biased region" description="Pro residues" evidence="1">
    <location>
        <begin position="190"/>
        <end position="201"/>
    </location>
</feature>
<keyword evidence="3" id="KW-1185">Reference proteome</keyword>
<organism evidence="2 3">
    <name type="scientific">Paraburkholderia ultramafica</name>
    <dbReference type="NCBI Taxonomy" id="1544867"/>
    <lineage>
        <taxon>Bacteria</taxon>
        <taxon>Pseudomonadati</taxon>
        <taxon>Pseudomonadota</taxon>
        <taxon>Betaproteobacteria</taxon>
        <taxon>Burkholderiales</taxon>
        <taxon>Burkholderiaceae</taxon>
        <taxon>Paraburkholderia</taxon>
    </lineage>
</organism>
<evidence type="ECO:0000256" key="1">
    <source>
        <dbReference type="SAM" id="MobiDB-lite"/>
    </source>
</evidence>
<sequence>MTAKKHLPPGLRARRQASGKVYYYLKNPKVTKEQPLGSDREAALLYWRDHVLAQYLGKRSVSRALAVIEAFKKAEIPISEKHLSLALQRQTDALTAFFAAFDNPELTTPFPTVEAYFDYRGPRYGIRAGAEIRLFIHVWGWAQRVALISAKQVCPWDSNRVRDRLREDVLRELGDALHFFASNGDSLSPAPPAEYVRPPPSLFQAEGPVPNQSAQETSRGLRVLGAQTDGPTLSALASQSDLHAFLGRAAKQFTADGRRDLAREVRRLPVDRARTLLKIARESVVTPRSESQLVLGTNRAPQLKALKLARAAKVRQK</sequence>
<dbReference type="EMBL" id="CADIKK010000031">
    <property type="protein sequence ID" value="CAB3801829.1"/>
    <property type="molecule type" value="Genomic_DNA"/>
</dbReference>
<gene>
    <name evidence="2" type="ORF">LMG28614_05503</name>
</gene>
<accession>A0A6S7BTC3</accession>
<evidence type="ECO:0000313" key="2">
    <source>
        <dbReference type="EMBL" id="CAB3801829.1"/>
    </source>
</evidence>
<dbReference type="AlphaFoldDB" id="A0A6S7BTC3"/>
<name>A0A6S7BTC3_9BURK</name>